<gene>
    <name evidence="1" type="ORF">LNP81_08405</name>
</gene>
<proteinExistence type="predicted"/>
<evidence type="ECO:0000313" key="1">
    <source>
        <dbReference type="EMBL" id="MCC9063015.1"/>
    </source>
</evidence>
<organism evidence="1 2">
    <name type="scientific">Flavobacterium piscisymbiosum</name>
    <dbReference type="NCBI Taxonomy" id="2893753"/>
    <lineage>
        <taxon>Bacteria</taxon>
        <taxon>Pseudomonadati</taxon>
        <taxon>Bacteroidota</taxon>
        <taxon>Flavobacteriia</taxon>
        <taxon>Flavobacteriales</taxon>
        <taxon>Flavobacteriaceae</taxon>
        <taxon>Flavobacterium</taxon>
    </lineage>
</organism>
<sequence>MNKLSTIENIGNTNSIFVMAEIKHSTGLEFYFFYNVFVNFSWYFNRNKIKITFSVNFDF</sequence>
<name>A0ABS8MBW3_9FLAO</name>
<evidence type="ECO:0000313" key="2">
    <source>
        <dbReference type="Proteomes" id="UP001430679"/>
    </source>
</evidence>
<dbReference type="Proteomes" id="UP001430679">
    <property type="component" value="Unassembled WGS sequence"/>
</dbReference>
<protein>
    <submittedName>
        <fullName evidence="1">Uncharacterized protein</fullName>
    </submittedName>
</protein>
<reference evidence="1" key="1">
    <citation type="submission" date="2021-11" db="EMBL/GenBank/DDBJ databases">
        <title>Description of novel Flavobacterium species.</title>
        <authorList>
            <person name="Saticioglu I.B."/>
            <person name="Ay H."/>
            <person name="Altun S."/>
            <person name="Duman M."/>
        </authorList>
    </citation>
    <scope>NUCLEOTIDE SEQUENCE</scope>
    <source>
        <strain evidence="1">F-30</strain>
    </source>
</reference>
<keyword evidence="2" id="KW-1185">Reference proteome</keyword>
<comment type="caution">
    <text evidence="1">The sequence shown here is derived from an EMBL/GenBank/DDBJ whole genome shotgun (WGS) entry which is preliminary data.</text>
</comment>
<dbReference type="EMBL" id="JAJJMM010000001">
    <property type="protein sequence ID" value="MCC9063015.1"/>
    <property type="molecule type" value="Genomic_DNA"/>
</dbReference>
<accession>A0ABS8MBW3</accession>